<dbReference type="Gene3D" id="3.20.20.140">
    <property type="entry name" value="Metal-dependent hydrolases"/>
    <property type="match status" value="2"/>
</dbReference>
<name>A0A381YS80_9ZZZZ</name>
<dbReference type="InterPro" id="IPR011059">
    <property type="entry name" value="Metal-dep_hydrolase_composite"/>
</dbReference>
<dbReference type="AlphaFoldDB" id="A0A381YS80"/>
<dbReference type="SUPFAM" id="SSF51556">
    <property type="entry name" value="Metallo-dependent hydrolases"/>
    <property type="match status" value="1"/>
</dbReference>
<reference evidence="3" key="1">
    <citation type="submission" date="2018-05" db="EMBL/GenBank/DDBJ databases">
        <authorList>
            <person name="Lanie J.A."/>
            <person name="Ng W.-L."/>
            <person name="Kazmierczak K.M."/>
            <person name="Andrzejewski T.M."/>
            <person name="Davidsen T.M."/>
            <person name="Wayne K.J."/>
            <person name="Tettelin H."/>
            <person name="Glass J.I."/>
            <person name="Rusch D."/>
            <person name="Podicherti R."/>
            <person name="Tsui H.-C.T."/>
            <person name="Winkler M.E."/>
        </authorList>
    </citation>
    <scope>NUCLEOTIDE SEQUENCE</scope>
</reference>
<evidence type="ECO:0000256" key="1">
    <source>
        <dbReference type="SAM" id="MobiDB-lite"/>
    </source>
</evidence>
<dbReference type="Gene3D" id="2.30.40.10">
    <property type="entry name" value="Urease, subunit C, domain 1"/>
    <property type="match status" value="1"/>
</dbReference>
<dbReference type="GO" id="GO:0016810">
    <property type="term" value="F:hydrolase activity, acting on carbon-nitrogen (but not peptide) bonds"/>
    <property type="evidence" value="ECO:0007669"/>
    <property type="project" value="InterPro"/>
</dbReference>
<accession>A0A381YS80</accession>
<sequence length="973" mass="108715">MIHTEPGDFIKDGTIVIRNGKIEKVGRYIQVPSDAYEIDLEGANVYAGFIDGWLEVKKDEKVKSPDDHWNDRMRPEYRAKNDLKIKEKDLKSLRSIGITAAHVVPEKGIFKGKSDLVVLNDNNVSVAKDVAQIMTFKTGGWGEPYPHSLLGIIAFIRQSLLDAKWYGRSTEIIEKFPEENEPIPLNPSLAALEEFRANHRPMLFKTREEHGVLRALKIANEFNLNPWIYGSGFEYRRLDKITTGNPFIILPLEFPSKPKVTDPYIALQYSTEQLKHWDMAPDNFKKIYDAGMQFCFTSSPLKKKTVFRTNLQKIIDRGLPRDVVLAALTTFPAEAMGVGKTLGKIQPGYMANLVVTDGDYFDPKSRIISLWLAGEENYMAPRFQLNAKGTWALNFHKKEYVLEFSLPKAKKTKGNGKGKPTFGGKLSGSITAGEVKIKLGNIDIYESDISFTLDGKSLGFKGTLAFNGQLSPDEITGFAHDGSGEKFQFSAKRTGKKEPKPRTPDVASNAQIFYPEGAYGLSDGMISPNAVLVNDATIWTCGPKGVLEDWDILFVDGKIKEIAPDITVTQGSALVIDATGKHVTPGLIDCHSHSAASSINEGAQAVTAEVRIQDVLFADDINVYRQLGGGLTTANVLHGSANPIGGQNAVIKLRWGAGPEDLLFKKAPQGIKFALGENVKQANWPGKRYPQTRMGVEQVIRDAFRAAQDYRHRHKTYDRNSKKQRKNVPPRIDLELEALAEILEGTRLLHCHSYRQDEILMLTRIAEDFGFTIATFQHVLEGYKVAERIAEHGAGASTFSDWWQYKYEVIDAIPYNGTLMAKNDVLVSFNSDDDELARRMNTEAVKAVKYGGLEEEDALKFVTLNPAKQLRIDKWVGSLEEGKDADFVIWDGAPLDIYSHVQETWIEGTRYFSVDENDKLEERDKNIRQDLIQKILSTTSSSGGKEMKPNGASPHHGHNCEIGDKHLFGWEVN</sequence>
<dbReference type="InterPro" id="IPR032466">
    <property type="entry name" value="Metal_Hydrolase"/>
</dbReference>
<protein>
    <recommendedName>
        <fullName evidence="2">Amidohydrolase-related domain-containing protein</fullName>
    </recommendedName>
</protein>
<dbReference type="Pfam" id="PF01979">
    <property type="entry name" value="Amidohydro_1"/>
    <property type="match status" value="1"/>
</dbReference>
<dbReference type="PANTHER" id="PTHR43135">
    <property type="entry name" value="ALPHA-D-RIBOSE 1-METHYLPHOSPHONATE 5-TRIPHOSPHATE DIPHOSPHATASE"/>
    <property type="match status" value="1"/>
</dbReference>
<dbReference type="InterPro" id="IPR006680">
    <property type="entry name" value="Amidohydro-rel"/>
</dbReference>
<evidence type="ECO:0000313" key="3">
    <source>
        <dbReference type="EMBL" id="SVA79875.1"/>
    </source>
</evidence>
<organism evidence="3">
    <name type="scientific">marine metagenome</name>
    <dbReference type="NCBI Taxonomy" id="408172"/>
    <lineage>
        <taxon>unclassified sequences</taxon>
        <taxon>metagenomes</taxon>
        <taxon>ecological metagenomes</taxon>
    </lineage>
</organism>
<dbReference type="CDD" id="cd01309">
    <property type="entry name" value="Met_dep_hydrolase_C"/>
    <property type="match status" value="1"/>
</dbReference>
<feature type="domain" description="Amidohydrolase-related" evidence="2">
    <location>
        <begin position="840"/>
        <end position="909"/>
    </location>
</feature>
<dbReference type="SUPFAM" id="SSF51338">
    <property type="entry name" value="Composite domain of metallo-dependent hydrolases"/>
    <property type="match status" value="2"/>
</dbReference>
<dbReference type="InterPro" id="IPR051781">
    <property type="entry name" value="Metallo-dep_Hydrolase"/>
</dbReference>
<feature type="region of interest" description="Disordered" evidence="1">
    <location>
        <begin position="938"/>
        <end position="960"/>
    </location>
</feature>
<gene>
    <name evidence="3" type="ORF">METZ01_LOCUS132729</name>
</gene>
<proteinExistence type="predicted"/>
<evidence type="ECO:0000259" key="2">
    <source>
        <dbReference type="Pfam" id="PF01979"/>
    </source>
</evidence>
<dbReference type="PANTHER" id="PTHR43135:SF3">
    <property type="entry name" value="ALPHA-D-RIBOSE 1-METHYLPHOSPHONATE 5-TRIPHOSPHATE DIPHOSPHATASE"/>
    <property type="match status" value="1"/>
</dbReference>
<dbReference type="EMBL" id="UINC01018931">
    <property type="protein sequence ID" value="SVA79875.1"/>
    <property type="molecule type" value="Genomic_DNA"/>
</dbReference>